<proteinExistence type="predicted"/>
<dbReference type="InterPro" id="IPR056124">
    <property type="entry name" value="DUF7707"/>
</dbReference>
<accession>A0AAN7AF17</accession>
<keyword evidence="1" id="KW-0732">Signal</keyword>
<feature type="domain" description="DUF7707" evidence="2">
    <location>
        <begin position="48"/>
        <end position="126"/>
    </location>
</feature>
<dbReference type="AlphaFoldDB" id="A0AAN7AF17"/>
<evidence type="ECO:0000313" key="3">
    <source>
        <dbReference type="EMBL" id="KAK4184823.1"/>
    </source>
</evidence>
<gene>
    <name evidence="3" type="ORF">QBC35DRAFT_454903</name>
</gene>
<evidence type="ECO:0000259" key="2">
    <source>
        <dbReference type="Pfam" id="PF24808"/>
    </source>
</evidence>
<protein>
    <recommendedName>
        <fullName evidence="2">DUF7707 domain-containing protein</fullName>
    </recommendedName>
</protein>
<organism evidence="3 4">
    <name type="scientific">Podospora australis</name>
    <dbReference type="NCBI Taxonomy" id="1536484"/>
    <lineage>
        <taxon>Eukaryota</taxon>
        <taxon>Fungi</taxon>
        <taxon>Dikarya</taxon>
        <taxon>Ascomycota</taxon>
        <taxon>Pezizomycotina</taxon>
        <taxon>Sordariomycetes</taxon>
        <taxon>Sordariomycetidae</taxon>
        <taxon>Sordariales</taxon>
        <taxon>Podosporaceae</taxon>
        <taxon>Podospora</taxon>
    </lineage>
</organism>
<comment type="caution">
    <text evidence="3">The sequence shown here is derived from an EMBL/GenBank/DDBJ whole genome shotgun (WGS) entry which is preliminary data.</text>
</comment>
<evidence type="ECO:0000313" key="4">
    <source>
        <dbReference type="Proteomes" id="UP001302126"/>
    </source>
</evidence>
<keyword evidence="4" id="KW-1185">Reference proteome</keyword>
<dbReference type="Proteomes" id="UP001302126">
    <property type="component" value="Unassembled WGS sequence"/>
</dbReference>
<feature type="signal peptide" evidence="1">
    <location>
        <begin position="1"/>
        <end position="19"/>
    </location>
</feature>
<sequence>MVSKSSSLLVLAFTAATSALAPPEYGRWDCYMPATRSGPGRSVSSFGNNVCPKNVAVCDALCNGNVSANLCASNNEGEDHPYSRITYCYKCICADGTRPLLNAYQDTVLDLNCQRMRQNCQYSYSQVGQVAPEGACLPCASSQAATTSTTYHPKAPAVPEYVVAYVHNTPVVVRGSEAPLLTVSTVKWKTTMKLPSPTPVFDQESTSLLSTTQSYRMIGNIVAVQPGSTTMSLVVGEQTEIQATSIEATPTVASETVASETFASETAMATSGAGFTKPWGLLSLSLVGLLAL</sequence>
<evidence type="ECO:0000256" key="1">
    <source>
        <dbReference type="SAM" id="SignalP"/>
    </source>
</evidence>
<name>A0AAN7AF17_9PEZI</name>
<feature type="chain" id="PRO_5042835726" description="DUF7707 domain-containing protein" evidence="1">
    <location>
        <begin position="20"/>
        <end position="292"/>
    </location>
</feature>
<reference evidence="3" key="2">
    <citation type="submission" date="2023-05" db="EMBL/GenBank/DDBJ databases">
        <authorList>
            <consortium name="Lawrence Berkeley National Laboratory"/>
            <person name="Steindorff A."/>
            <person name="Hensen N."/>
            <person name="Bonometti L."/>
            <person name="Westerberg I."/>
            <person name="Brannstrom I.O."/>
            <person name="Guillou S."/>
            <person name="Cros-Aarteil S."/>
            <person name="Calhoun S."/>
            <person name="Haridas S."/>
            <person name="Kuo A."/>
            <person name="Mondo S."/>
            <person name="Pangilinan J."/>
            <person name="Riley R."/>
            <person name="Labutti K."/>
            <person name="Andreopoulos B."/>
            <person name="Lipzen A."/>
            <person name="Chen C."/>
            <person name="Yanf M."/>
            <person name="Daum C."/>
            <person name="Ng V."/>
            <person name="Clum A."/>
            <person name="Ohm R."/>
            <person name="Martin F."/>
            <person name="Silar P."/>
            <person name="Natvig D."/>
            <person name="Lalanne C."/>
            <person name="Gautier V."/>
            <person name="Ament-Velasquez S.L."/>
            <person name="Kruys A."/>
            <person name="Hutchinson M.I."/>
            <person name="Powell A.J."/>
            <person name="Barry K."/>
            <person name="Miller A.N."/>
            <person name="Grigoriev I.V."/>
            <person name="Debuchy R."/>
            <person name="Gladieux P."/>
            <person name="Thoren M.H."/>
            <person name="Johannesson H."/>
        </authorList>
    </citation>
    <scope>NUCLEOTIDE SEQUENCE</scope>
    <source>
        <strain evidence="3">PSN309</strain>
    </source>
</reference>
<reference evidence="3" key="1">
    <citation type="journal article" date="2023" name="Mol. Phylogenet. Evol.">
        <title>Genome-scale phylogeny and comparative genomics of the fungal order Sordariales.</title>
        <authorList>
            <person name="Hensen N."/>
            <person name="Bonometti L."/>
            <person name="Westerberg I."/>
            <person name="Brannstrom I.O."/>
            <person name="Guillou S."/>
            <person name="Cros-Aarteil S."/>
            <person name="Calhoun S."/>
            <person name="Haridas S."/>
            <person name="Kuo A."/>
            <person name="Mondo S."/>
            <person name="Pangilinan J."/>
            <person name="Riley R."/>
            <person name="LaButti K."/>
            <person name="Andreopoulos B."/>
            <person name="Lipzen A."/>
            <person name="Chen C."/>
            <person name="Yan M."/>
            <person name="Daum C."/>
            <person name="Ng V."/>
            <person name="Clum A."/>
            <person name="Steindorff A."/>
            <person name="Ohm R.A."/>
            <person name="Martin F."/>
            <person name="Silar P."/>
            <person name="Natvig D.O."/>
            <person name="Lalanne C."/>
            <person name="Gautier V."/>
            <person name="Ament-Velasquez S.L."/>
            <person name="Kruys A."/>
            <person name="Hutchinson M.I."/>
            <person name="Powell A.J."/>
            <person name="Barry K."/>
            <person name="Miller A.N."/>
            <person name="Grigoriev I.V."/>
            <person name="Debuchy R."/>
            <person name="Gladieux P."/>
            <person name="Hiltunen Thoren M."/>
            <person name="Johannesson H."/>
        </authorList>
    </citation>
    <scope>NUCLEOTIDE SEQUENCE</scope>
    <source>
        <strain evidence="3">PSN309</strain>
    </source>
</reference>
<dbReference type="EMBL" id="MU864473">
    <property type="protein sequence ID" value="KAK4184823.1"/>
    <property type="molecule type" value="Genomic_DNA"/>
</dbReference>
<dbReference type="Pfam" id="PF24808">
    <property type="entry name" value="DUF7707"/>
    <property type="match status" value="1"/>
</dbReference>